<feature type="compositionally biased region" description="Pro residues" evidence="1">
    <location>
        <begin position="47"/>
        <end position="65"/>
    </location>
</feature>
<feature type="region of interest" description="Disordered" evidence="1">
    <location>
        <begin position="33"/>
        <end position="65"/>
    </location>
</feature>
<dbReference type="AlphaFoldDB" id="A0A6N7PY89"/>
<sequence>MTAPPDKPPRLFARIAAVVLLLGVFGFLVAAQSDPSAPAPSASPAGGEPPPPAEPFGPSPTPPDPALVVLLDGMTVGHEVNGWKVVNFYPTNEKVAWVELQRGELFFSVGIGPKGTGKPPPPIQTDVYEVGYGMQRPRDAGISQQEMTAAAEYVATRIRKREKEVPRPRGL</sequence>
<proteinExistence type="predicted"/>
<gene>
    <name evidence="2" type="ORF">GF068_34420</name>
</gene>
<keyword evidence="3" id="KW-1185">Reference proteome</keyword>
<organism evidence="2 3">
    <name type="scientific">Polyangium spumosum</name>
    <dbReference type="NCBI Taxonomy" id="889282"/>
    <lineage>
        <taxon>Bacteria</taxon>
        <taxon>Pseudomonadati</taxon>
        <taxon>Myxococcota</taxon>
        <taxon>Polyangia</taxon>
        <taxon>Polyangiales</taxon>
        <taxon>Polyangiaceae</taxon>
        <taxon>Polyangium</taxon>
    </lineage>
</organism>
<name>A0A6N7PY89_9BACT</name>
<dbReference type="EMBL" id="WJIE01000014">
    <property type="protein sequence ID" value="MRG96983.1"/>
    <property type="molecule type" value="Genomic_DNA"/>
</dbReference>
<accession>A0A6N7PY89</accession>
<dbReference type="Proteomes" id="UP000440224">
    <property type="component" value="Unassembled WGS sequence"/>
</dbReference>
<feature type="compositionally biased region" description="Low complexity" evidence="1">
    <location>
        <begin position="33"/>
        <end position="46"/>
    </location>
</feature>
<reference evidence="2 3" key="1">
    <citation type="submission" date="2019-10" db="EMBL/GenBank/DDBJ databases">
        <title>A soil myxobacterium in the family Polyangiaceae.</title>
        <authorList>
            <person name="Li Y."/>
            <person name="Wang J."/>
        </authorList>
    </citation>
    <scope>NUCLEOTIDE SEQUENCE [LARGE SCALE GENOMIC DNA]</scope>
    <source>
        <strain evidence="2 3">DSM 14734</strain>
    </source>
</reference>
<protein>
    <submittedName>
        <fullName evidence="2">Uncharacterized protein</fullName>
    </submittedName>
</protein>
<dbReference type="OrthoDB" id="5522474at2"/>
<dbReference type="RefSeq" id="WP_153823767.1">
    <property type="nucleotide sequence ID" value="NZ_WJIE01000014.1"/>
</dbReference>
<evidence type="ECO:0000313" key="3">
    <source>
        <dbReference type="Proteomes" id="UP000440224"/>
    </source>
</evidence>
<comment type="caution">
    <text evidence="2">The sequence shown here is derived from an EMBL/GenBank/DDBJ whole genome shotgun (WGS) entry which is preliminary data.</text>
</comment>
<evidence type="ECO:0000313" key="2">
    <source>
        <dbReference type="EMBL" id="MRG96983.1"/>
    </source>
</evidence>
<evidence type="ECO:0000256" key="1">
    <source>
        <dbReference type="SAM" id="MobiDB-lite"/>
    </source>
</evidence>